<feature type="transmembrane region" description="Helical" evidence="8">
    <location>
        <begin position="550"/>
        <end position="571"/>
    </location>
</feature>
<feature type="transmembrane region" description="Helical" evidence="8">
    <location>
        <begin position="272"/>
        <end position="291"/>
    </location>
</feature>
<organism evidence="10 11">
    <name type="scientific">Pollutimonas bauzanensis</name>
    <dbReference type="NCBI Taxonomy" id="658167"/>
    <lineage>
        <taxon>Bacteria</taxon>
        <taxon>Pseudomonadati</taxon>
        <taxon>Pseudomonadota</taxon>
        <taxon>Betaproteobacteria</taxon>
        <taxon>Burkholderiales</taxon>
        <taxon>Alcaligenaceae</taxon>
        <taxon>Pollutimonas</taxon>
    </lineage>
</organism>
<dbReference type="RefSeq" id="WP_178372341.1">
    <property type="nucleotide sequence ID" value="NZ_FQXE01000011.1"/>
</dbReference>
<feature type="transmembrane region" description="Helical" evidence="8">
    <location>
        <begin position="82"/>
        <end position="108"/>
    </location>
</feature>
<dbReference type="STRING" id="658167.SAMN04488135_11187"/>
<comment type="subcellular location">
    <subcellularLocation>
        <location evidence="1">Cell inner membrane</location>
        <topology evidence="1">Multi-pass membrane protein</topology>
    </subcellularLocation>
    <subcellularLocation>
        <location evidence="8">Cell membrane</location>
        <topology evidence="8">Multi-pass membrane protein</topology>
    </subcellularLocation>
</comment>
<evidence type="ECO:0000256" key="6">
    <source>
        <dbReference type="ARBA" id="ARBA00022989"/>
    </source>
</evidence>
<dbReference type="GO" id="GO:0055085">
    <property type="term" value="P:transmembrane transport"/>
    <property type="evidence" value="ECO:0007669"/>
    <property type="project" value="InterPro"/>
</dbReference>
<feature type="transmembrane region" description="Helical" evidence="8">
    <location>
        <begin position="415"/>
        <end position="435"/>
    </location>
</feature>
<feature type="transmembrane region" description="Helical" evidence="8">
    <location>
        <begin position="381"/>
        <end position="403"/>
    </location>
</feature>
<keyword evidence="2 8" id="KW-0813">Transport</keyword>
<feature type="transmembrane region" description="Helical" evidence="8">
    <location>
        <begin position="322"/>
        <end position="348"/>
    </location>
</feature>
<evidence type="ECO:0000256" key="8">
    <source>
        <dbReference type="RuleBase" id="RU363032"/>
    </source>
</evidence>
<name>A0A1M5YYQ1_9BURK</name>
<dbReference type="InterPro" id="IPR035906">
    <property type="entry name" value="MetI-like_sf"/>
</dbReference>
<feature type="transmembrane region" description="Helical" evidence="8">
    <location>
        <begin position="441"/>
        <end position="460"/>
    </location>
</feature>
<comment type="similarity">
    <text evidence="8">Belongs to the binding-protein-dependent transport system permease family.</text>
</comment>
<dbReference type="PANTHER" id="PTHR43357:SF4">
    <property type="entry name" value="INNER MEMBRANE ABC TRANSPORTER PERMEASE PROTEIN YDCV"/>
    <property type="match status" value="1"/>
</dbReference>
<evidence type="ECO:0000259" key="9">
    <source>
        <dbReference type="PROSITE" id="PS50928"/>
    </source>
</evidence>
<evidence type="ECO:0000256" key="7">
    <source>
        <dbReference type="ARBA" id="ARBA00023136"/>
    </source>
</evidence>
<dbReference type="CDD" id="cd06261">
    <property type="entry name" value="TM_PBP2"/>
    <property type="match status" value="2"/>
</dbReference>
<evidence type="ECO:0000256" key="4">
    <source>
        <dbReference type="ARBA" id="ARBA00022519"/>
    </source>
</evidence>
<evidence type="ECO:0000313" key="11">
    <source>
        <dbReference type="Proteomes" id="UP000184226"/>
    </source>
</evidence>
<keyword evidence="4" id="KW-0997">Cell inner membrane</keyword>
<keyword evidence="5 8" id="KW-0812">Transmembrane</keyword>
<feature type="transmembrane region" description="Helical" evidence="8">
    <location>
        <begin position="163"/>
        <end position="185"/>
    </location>
</feature>
<reference evidence="10 11" key="1">
    <citation type="submission" date="2016-11" db="EMBL/GenBank/DDBJ databases">
        <authorList>
            <person name="Jaros S."/>
            <person name="Januszkiewicz K."/>
            <person name="Wedrychowicz H."/>
        </authorList>
    </citation>
    <scope>NUCLEOTIDE SEQUENCE [LARGE SCALE GENOMIC DNA]</scope>
    <source>
        <strain evidence="10 11">CGMCC 1.10190</strain>
    </source>
</reference>
<feature type="domain" description="ABC transmembrane type-1" evidence="9">
    <location>
        <begin position="377"/>
        <end position="571"/>
    </location>
</feature>
<dbReference type="PANTHER" id="PTHR43357">
    <property type="entry name" value="INNER MEMBRANE ABC TRANSPORTER PERMEASE PROTEIN YDCV"/>
    <property type="match status" value="1"/>
</dbReference>
<keyword evidence="3" id="KW-1003">Cell membrane</keyword>
<sequence length="583" mass="62895">MSSSTTHPALARPRRPNRLGSRLTSSGVLFAALVALAFFLIALPVLALIGGSLWSVAPGTEGGSFTLSSYTSLLGGLDFWKLMFNSLLVGVSTACVAVAIGLVLAWLFVRSDLANGGVWLNLLTIPLYLSPLMLSLAWIALGAPRVGFINAVWNSWTGAGDLFSVYSVKAMVWILASHLSPYVFLSLIGPLRAMDASLEEASLTLGGGGWKTFRKITLPLLWPALLASGIMVAILAAENFAVPTLLGRSLNFNTVPSEIYLWLSYEPTQPNLAATAGAVFLLLSLAAVMLYRRLIRYADRYRTVGGKPKPPRRVSLGRMRPFVITLLVIYFLVAAVIPVLALLLGSLLSYMTPDITWSSFTLANYREAFRGSNLTGLVNSLLLSTGSATLLTLLGALIAYAAIRGKSNFKGSLDYLSLTGAAVPGIVLGIGMLWTYVGFPLGIYGTMWILFIAYTARFLGHAVRTCGNSLLPISPEFEEAAQMLGQGLGGRLRRIVLPLIAPGMASAWVLMFIFTLNEVSATIILYSPNTVTLSVLAWQSMQMYGAMQGFAFMLMQAVIVFLALGLMTWLLKRLDNTPNTIIR</sequence>
<accession>A0A1M5YYQ1</accession>
<evidence type="ECO:0000256" key="1">
    <source>
        <dbReference type="ARBA" id="ARBA00004429"/>
    </source>
</evidence>
<evidence type="ECO:0000256" key="2">
    <source>
        <dbReference type="ARBA" id="ARBA00022448"/>
    </source>
</evidence>
<feature type="domain" description="ABC transmembrane type-1" evidence="9">
    <location>
        <begin position="83"/>
        <end position="291"/>
    </location>
</feature>
<dbReference type="PROSITE" id="PS50928">
    <property type="entry name" value="ABC_TM1"/>
    <property type="match status" value="2"/>
</dbReference>
<proteinExistence type="inferred from homology"/>
<keyword evidence="11" id="KW-1185">Reference proteome</keyword>
<keyword evidence="7 8" id="KW-0472">Membrane</keyword>
<feature type="transmembrane region" description="Helical" evidence="8">
    <location>
        <begin position="220"/>
        <end position="242"/>
    </location>
</feature>
<dbReference type="SUPFAM" id="SSF161098">
    <property type="entry name" value="MetI-like"/>
    <property type="match status" value="2"/>
</dbReference>
<evidence type="ECO:0000256" key="5">
    <source>
        <dbReference type="ARBA" id="ARBA00022692"/>
    </source>
</evidence>
<feature type="transmembrane region" description="Helical" evidence="8">
    <location>
        <begin position="120"/>
        <end position="143"/>
    </location>
</feature>
<dbReference type="Gene3D" id="1.10.3720.10">
    <property type="entry name" value="MetI-like"/>
    <property type="match status" value="2"/>
</dbReference>
<feature type="transmembrane region" description="Helical" evidence="8">
    <location>
        <begin position="28"/>
        <end position="49"/>
    </location>
</feature>
<dbReference type="EMBL" id="FQXE01000011">
    <property type="protein sequence ID" value="SHI17156.1"/>
    <property type="molecule type" value="Genomic_DNA"/>
</dbReference>
<feature type="transmembrane region" description="Helical" evidence="8">
    <location>
        <begin position="495"/>
        <end position="514"/>
    </location>
</feature>
<dbReference type="Pfam" id="PF00528">
    <property type="entry name" value="BPD_transp_1"/>
    <property type="match status" value="2"/>
</dbReference>
<dbReference type="AlphaFoldDB" id="A0A1M5YYQ1"/>
<protein>
    <submittedName>
        <fullName evidence="10">Iron(III) transport system permease protein</fullName>
    </submittedName>
</protein>
<dbReference type="GO" id="GO:0005886">
    <property type="term" value="C:plasma membrane"/>
    <property type="evidence" value="ECO:0007669"/>
    <property type="project" value="UniProtKB-SubCell"/>
</dbReference>
<evidence type="ECO:0000256" key="3">
    <source>
        <dbReference type="ARBA" id="ARBA00022475"/>
    </source>
</evidence>
<dbReference type="InterPro" id="IPR000515">
    <property type="entry name" value="MetI-like"/>
</dbReference>
<keyword evidence="6 8" id="KW-1133">Transmembrane helix</keyword>
<dbReference type="Proteomes" id="UP000184226">
    <property type="component" value="Unassembled WGS sequence"/>
</dbReference>
<gene>
    <name evidence="10" type="ORF">SAMN04488135_11187</name>
</gene>
<evidence type="ECO:0000313" key="10">
    <source>
        <dbReference type="EMBL" id="SHI17156.1"/>
    </source>
</evidence>